<comment type="caution">
    <text evidence="3">The sequence shown here is derived from an EMBL/GenBank/DDBJ whole genome shotgun (WGS) entry which is preliminary data.</text>
</comment>
<keyword evidence="2" id="KW-0732">Signal</keyword>
<keyword evidence="1" id="KW-0175">Coiled coil</keyword>
<feature type="signal peptide" evidence="2">
    <location>
        <begin position="1"/>
        <end position="16"/>
    </location>
</feature>
<name>A0A836C6W7_9STRA</name>
<proteinExistence type="predicted"/>
<keyword evidence="4" id="KW-1185">Reference proteome</keyword>
<evidence type="ECO:0000256" key="2">
    <source>
        <dbReference type="SAM" id="SignalP"/>
    </source>
</evidence>
<accession>A0A836C6W7</accession>
<protein>
    <recommendedName>
        <fullName evidence="5">PH domain-containing protein</fullName>
    </recommendedName>
</protein>
<evidence type="ECO:0000313" key="3">
    <source>
        <dbReference type="EMBL" id="KAG5175300.1"/>
    </source>
</evidence>
<evidence type="ECO:0008006" key="5">
    <source>
        <dbReference type="Google" id="ProtNLM"/>
    </source>
</evidence>
<gene>
    <name evidence="3" type="ORF">JKP88DRAFT_351528</name>
</gene>
<feature type="coiled-coil region" evidence="1">
    <location>
        <begin position="191"/>
        <end position="225"/>
    </location>
</feature>
<dbReference type="Proteomes" id="UP000664859">
    <property type="component" value="Unassembled WGS sequence"/>
</dbReference>
<dbReference type="EMBL" id="JAFCMP010000551">
    <property type="protein sequence ID" value="KAG5175300.1"/>
    <property type="molecule type" value="Genomic_DNA"/>
</dbReference>
<dbReference type="AlphaFoldDB" id="A0A836C6W7"/>
<organism evidence="3 4">
    <name type="scientific">Tribonema minus</name>
    <dbReference type="NCBI Taxonomy" id="303371"/>
    <lineage>
        <taxon>Eukaryota</taxon>
        <taxon>Sar</taxon>
        <taxon>Stramenopiles</taxon>
        <taxon>Ochrophyta</taxon>
        <taxon>PX clade</taxon>
        <taxon>Xanthophyceae</taxon>
        <taxon>Tribonematales</taxon>
        <taxon>Tribonemataceae</taxon>
        <taxon>Tribonema</taxon>
    </lineage>
</organism>
<feature type="chain" id="PRO_5033067002" description="PH domain-containing protein" evidence="2">
    <location>
        <begin position="17"/>
        <end position="450"/>
    </location>
</feature>
<evidence type="ECO:0000256" key="1">
    <source>
        <dbReference type="SAM" id="Coils"/>
    </source>
</evidence>
<evidence type="ECO:0000313" key="4">
    <source>
        <dbReference type="Proteomes" id="UP000664859"/>
    </source>
</evidence>
<reference evidence="3" key="1">
    <citation type="submission" date="2021-02" db="EMBL/GenBank/DDBJ databases">
        <title>First Annotated Genome of the Yellow-green Alga Tribonema minus.</title>
        <authorList>
            <person name="Mahan K.M."/>
        </authorList>
    </citation>
    <scope>NUCLEOTIDE SEQUENCE</scope>
    <source>
        <strain evidence="3">UTEX B ZZ1240</strain>
    </source>
</reference>
<sequence>MQLTCTLPLRLLPLLPIQVDFWLLDARYRVAVDFWLLDARYRVAVRQQRSAWAAAEGIMAGLFGRLRDLELARRACTKKAIDELLLKQTELTGKPRLLKQTELTGKPLTAQPFVAACLARVALTPEALDKHIKEEAARKATSSIAPVAPAVAAEEGAPVPPPPAPEPAAPTDMGFMDHLVASLDSPLVLASEVLERKAKVLERKAKVLERKAKVLERKAKSMTSRSFVTTLVVLTADHHLHMFDVKGKAPGSSAKATFDSLLLLAASNPLGNTHNTAAFDSLIPLIDAGARPNKTPKKYTIAPSATLDVSAFTAGKRGKQTKLVHASQFHVVEFHVVEVKANSGVKHFFKNESLSKESPLHWVKANSGVKHFFKKESLSKASLRARSEANCEEWLQRLYALCEPAAAEAAAEGRACACAQCAQLRGRLIARAGDHAAAPPPSPPHDALPL</sequence>